<dbReference type="AlphaFoldDB" id="F4PWD9"/>
<sequence length="77" mass="8731">MDSSPPVTREESLIRTWTSIQEIAKEISNEAEKLNSTTDINEIEQIKRNLANLAQYLMKDVNIATSKPKTNPSLDQK</sequence>
<dbReference type="Proteomes" id="UP000007797">
    <property type="component" value="Unassembled WGS sequence"/>
</dbReference>
<evidence type="ECO:0000313" key="2">
    <source>
        <dbReference type="Proteomes" id="UP000007797"/>
    </source>
</evidence>
<organism evidence="1 2">
    <name type="scientific">Cavenderia fasciculata</name>
    <name type="common">Slime mold</name>
    <name type="synonym">Dictyostelium fasciculatum</name>
    <dbReference type="NCBI Taxonomy" id="261658"/>
    <lineage>
        <taxon>Eukaryota</taxon>
        <taxon>Amoebozoa</taxon>
        <taxon>Evosea</taxon>
        <taxon>Eumycetozoa</taxon>
        <taxon>Dictyostelia</taxon>
        <taxon>Acytosteliales</taxon>
        <taxon>Cavenderiaceae</taxon>
        <taxon>Cavenderia</taxon>
    </lineage>
</organism>
<dbReference type="EMBL" id="GL883013">
    <property type="protein sequence ID" value="EGG20303.1"/>
    <property type="molecule type" value="Genomic_DNA"/>
</dbReference>
<proteinExistence type="predicted"/>
<evidence type="ECO:0000313" key="1">
    <source>
        <dbReference type="EMBL" id="EGG20303.1"/>
    </source>
</evidence>
<dbReference type="GeneID" id="14871953"/>
<gene>
    <name evidence="1" type="ORF">DFA_07426</name>
</gene>
<protein>
    <submittedName>
        <fullName evidence="1">Uncharacterized protein</fullName>
    </submittedName>
</protein>
<keyword evidence="2" id="KW-1185">Reference proteome</keyword>
<accession>F4PWD9</accession>
<name>F4PWD9_CACFS</name>
<reference evidence="2" key="1">
    <citation type="journal article" date="2011" name="Genome Res.">
        <title>Phylogeny-wide analysis of social amoeba genomes highlights ancient origins for complex intercellular communication.</title>
        <authorList>
            <person name="Heidel A.J."/>
            <person name="Lawal H.M."/>
            <person name="Felder M."/>
            <person name="Schilde C."/>
            <person name="Helps N.R."/>
            <person name="Tunggal B."/>
            <person name="Rivero F."/>
            <person name="John U."/>
            <person name="Schleicher M."/>
            <person name="Eichinger L."/>
            <person name="Platzer M."/>
            <person name="Noegel A.A."/>
            <person name="Schaap P."/>
            <person name="Gloeckner G."/>
        </authorList>
    </citation>
    <scope>NUCLEOTIDE SEQUENCE [LARGE SCALE GENOMIC DNA]</scope>
    <source>
        <strain evidence="2">SH3</strain>
    </source>
</reference>
<dbReference type="RefSeq" id="XP_004367286.1">
    <property type="nucleotide sequence ID" value="XM_004367229.1"/>
</dbReference>
<dbReference type="KEGG" id="dfa:DFA_07426"/>